<evidence type="ECO:0000256" key="3">
    <source>
        <dbReference type="ARBA" id="ARBA00022679"/>
    </source>
</evidence>
<dbReference type="GO" id="GO:0004856">
    <property type="term" value="F:D-xylulokinase activity"/>
    <property type="evidence" value="ECO:0007669"/>
    <property type="project" value="UniProtKB-EC"/>
</dbReference>
<evidence type="ECO:0000256" key="4">
    <source>
        <dbReference type="ARBA" id="ARBA00022741"/>
    </source>
</evidence>
<protein>
    <recommendedName>
        <fullName evidence="9">Xylulose kinase</fullName>
        <shortName evidence="9">Xylulokinase</shortName>
        <ecNumber evidence="9">2.7.1.17</ecNumber>
    </recommendedName>
</protein>
<dbReference type="Proteomes" id="UP000000379">
    <property type="component" value="Chromosome"/>
</dbReference>
<keyword evidence="4 9" id="KW-0547">Nucleotide-binding</keyword>
<evidence type="ECO:0000256" key="5">
    <source>
        <dbReference type="ARBA" id="ARBA00022777"/>
    </source>
</evidence>
<dbReference type="GO" id="GO:0005997">
    <property type="term" value="P:xylulose metabolic process"/>
    <property type="evidence" value="ECO:0007669"/>
    <property type="project" value="InterPro"/>
</dbReference>
<dbReference type="PANTHER" id="PTHR43095:SF5">
    <property type="entry name" value="XYLULOSE KINASE"/>
    <property type="match status" value="1"/>
</dbReference>
<dbReference type="CDD" id="cd07808">
    <property type="entry name" value="ASKHA_NBD_FGGY_EcXK-like"/>
    <property type="match status" value="1"/>
</dbReference>
<evidence type="ECO:0000256" key="8">
    <source>
        <dbReference type="RuleBase" id="RU003733"/>
    </source>
</evidence>
<sequence length="494" mass="50664">MLLGIDLGTGSVKALLLTPEGAVLAAASAPYEVAAPRPGWAETGAEAWWQATVTAVRAALAAAPPARSVAAVGLSGQMHGVVLADAAGVPLRPAVLWADARAAPLLEPYRELLGGLCAALENPVAAGMAGPTLLWLRRYEPRLLARARWALQPKDWLRLRLTGEAAAEPSDASGTLLYALREDAWLIAAAERLGLNPALLPPLVPSSAPAGTLRPEAAAALGLPAGVRVVAGGADTACAALGSGLVRAGEAQLTVGTGAQLLVVEQEAAGRAARGVHLFRTVLAPPHAPFYALGAVQNAGLALEWARRALGVSWERLVALAFAAPPGSGGVSFAPYLSGERTPHLDASVRGGWVGLSLHSAPEHLARAAFEGVAFALRDALVALELPPETPLKLAGGGAAQPAWRQLLADTLRRPLIPSAVPAASARGAALLAGLGVGLYEDVSALPPPGPAGEVVTPAPPDARLEAAYARFRALYPRLRGWPPADETVLKETR</sequence>
<evidence type="ECO:0000313" key="12">
    <source>
        <dbReference type="EMBL" id="ADI14123.1"/>
    </source>
</evidence>
<reference evidence="12 13" key="2">
    <citation type="journal article" date="2011" name="Stand. Genomic Sci.">
        <title>Complete genome sequence of Truepera radiovictrix type strain (RQ-24).</title>
        <authorList>
            <person name="Ivanova N."/>
            <person name="Rohde C."/>
            <person name="Munk C."/>
            <person name="Nolan M."/>
            <person name="Lucas S."/>
            <person name="Del Rio T.G."/>
            <person name="Tice H."/>
            <person name="Deshpande S."/>
            <person name="Cheng J.F."/>
            <person name="Tapia R."/>
            <person name="Han C."/>
            <person name="Goodwin L."/>
            <person name="Pitluck S."/>
            <person name="Liolios K."/>
            <person name="Mavromatis K."/>
            <person name="Mikhailova N."/>
            <person name="Pati A."/>
            <person name="Chen A."/>
            <person name="Palaniappan K."/>
            <person name="Land M."/>
            <person name="Hauser L."/>
            <person name="Chang Y.J."/>
            <person name="Jeffries C.D."/>
            <person name="Brambilla E."/>
            <person name="Rohde M."/>
            <person name="Goker M."/>
            <person name="Tindall B.J."/>
            <person name="Woyke T."/>
            <person name="Bristow J."/>
            <person name="Eisen J.A."/>
            <person name="Markowitz V."/>
            <person name="Hugenholtz P."/>
            <person name="Kyrpides N.C."/>
            <person name="Klenk H.P."/>
            <person name="Lapidus A."/>
        </authorList>
    </citation>
    <scope>NUCLEOTIDE SEQUENCE [LARGE SCALE GENOMIC DNA]</scope>
    <source>
        <strain evidence="13">DSM 17093 / CIP 108686 / LMG 22925 / RQ-24</strain>
    </source>
</reference>
<feature type="domain" description="Carbohydrate kinase FGGY N-terminal" evidence="10">
    <location>
        <begin position="1"/>
        <end position="242"/>
    </location>
</feature>
<keyword evidence="7 9" id="KW-0119">Carbohydrate metabolism</keyword>
<dbReference type="PANTHER" id="PTHR43095">
    <property type="entry name" value="SUGAR KINASE"/>
    <property type="match status" value="1"/>
</dbReference>
<gene>
    <name evidence="9" type="primary">xylB</name>
    <name evidence="12" type="ordered locus">Trad_0995</name>
</gene>
<dbReference type="InterPro" id="IPR018485">
    <property type="entry name" value="FGGY_C"/>
</dbReference>
<evidence type="ECO:0000256" key="6">
    <source>
        <dbReference type="ARBA" id="ARBA00022840"/>
    </source>
</evidence>
<dbReference type="PROSITE" id="PS00445">
    <property type="entry name" value="FGGY_KINASES_2"/>
    <property type="match status" value="1"/>
</dbReference>
<dbReference type="EC" id="2.7.1.17" evidence="9"/>
<dbReference type="EMBL" id="CP002049">
    <property type="protein sequence ID" value="ADI14123.1"/>
    <property type="molecule type" value="Genomic_DNA"/>
</dbReference>
<reference evidence="13" key="1">
    <citation type="submission" date="2010-05" db="EMBL/GenBank/DDBJ databases">
        <title>The complete genome of Truepera radiovictris DSM 17093.</title>
        <authorList>
            <consortium name="US DOE Joint Genome Institute (JGI-PGF)"/>
            <person name="Lucas S."/>
            <person name="Copeland A."/>
            <person name="Lapidus A."/>
            <person name="Glavina del Rio T."/>
            <person name="Dalin E."/>
            <person name="Tice H."/>
            <person name="Bruce D."/>
            <person name="Goodwin L."/>
            <person name="Pitluck S."/>
            <person name="Kyrpides N."/>
            <person name="Mavromatis K."/>
            <person name="Ovchinnikova G."/>
            <person name="Munk A.C."/>
            <person name="Detter J.C."/>
            <person name="Han C."/>
            <person name="Tapia R."/>
            <person name="Land M."/>
            <person name="Hauser L."/>
            <person name="Markowitz V."/>
            <person name="Cheng J.-F."/>
            <person name="Hugenholtz P."/>
            <person name="Woyke T."/>
            <person name="Wu D."/>
            <person name="Tindall B."/>
            <person name="Pomrenke H.G."/>
            <person name="Brambilla E."/>
            <person name="Klenk H.-P."/>
            <person name="Eisen J.A."/>
        </authorList>
    </citation>
    <scope>NUCLEOTIDE SEQUENCE [LARGE SCALE GENOMIC DNA]</scope>
    <source>
        <strain evidence="13">DSM 17093 / CIP 108686 / LMG 22925 / RQ-24</strain>
    </source>
</reference>
<evidence type="ECO:0000256" key="2">
    <source>
        <dbReference type="ARBA" id="ARBA00022629"/>
    </source>
</evidence>
<dbReference type="AlphaFoldDB" id="D7CV95"/>
<organism evidence="12 13">
    <name type="scientific">Truepera radiovictrix (strain DSM 17093 / CIP 108686 / LMG 22925 / RQ-24)</name>
    <dbReference type="NCBI Taxonomy" id="649638"/>
    <lineage>
        <taxon>Bacteria</taxon>
        <taxon>Thermotogati</taxon>
        <taxon>Deinococcota</taxon>
        <taxon>Deinococci</taxon>
        <taxon>Trueperales</taxon>
        <taxon>Trueperaceae</taxon>
        <taxon>Truepera</taxon>
    </lineage>
</organism>
<keyword evidence="13" id="KW-1185">Reference proteome</keyword>
<dbReference type="Gene3D" id="3.30.420.40">
    <property type="match status" value="2"/>
</dbReference>
<dbReference type="InterPro" id="IPR050406">
    <property type="entry name" value="FGGY_Carb_Kinase"/>
</dbReference>
<dbReference type="PIRSF" id="PIRSF000538">
    <property type="entry name" value="GlpK"/>
    <property type="match status" value="1"/>
</dbReference>
<dbReference type="Pfam" id="PF00370">
    <property type="entry name" value="FGGY_N"/>
    <property type="match status" value="1"/>
</dbReference>
<name>D7CV95_TRURR</name>
<evidence type="ECO:0000259" key="10">
    <source>
        <dbReference type="Pfam" id="PF00370"/>
    </source>
</evidence>
<feature type="domain" description="Carbohydrate kinase FGGY C-terminal" evidence="11">
    <location>
        <begin position="253"/>
        <end position="435"/>
    </location>
</feature>
<keyword evidence="3 8" id="KW-0808">Transferase</keyword>
<dbReference type="NCBIfam" id="TIGR01312">
    <property type="entry name" value="XylB"/>
    <property type="match status" value="1"/>
</dbReference>
<dbReference type="InterPro" id="IPR018484">
    <property type="entry name" value="FGGY_N"/>
</dbReference>
<accession>D7CV95</accession>
<dbReference type="HOGENOM" id="CLU_009281_3_0_0"/>
<dbReference type="InterPro" id="IPR043129">
    <property type="entry name" value="ATPase_NBD"/>
</dbReference>
<dbReference type="SUPFAM" id="SSF53067">
    <property type="entry name" value="Actin-like ATPase domain"/>
    <property type="match status" value="2"/>
</dbReference>
<evidence type="ECO:0000313" key="13">
    <source>
        <dbReference type="Proteomes" id="UP000000379"/>
    </source>
</evidence>
<comment type="similarity">
    <text evidence="1 8">Belongs to the FGGY kinase family.</text>
</comment>
<dbReference type="GO" id="GO:0005524">
    <property type="term" value="F:ATP binding"/>
    <property type="evidence" value="ECO:0007669"/>
    <property type="project" value="UniProtKB-KW"/>
</dbReference>
<dbReference type="InterPro" id="IPR000577">
    <property type="entry name" value="Carb_kinase_FGGY"/>
</dbReference>
<comment type="catalytic activity">
    <reaction evidence="9">
        <text>D-xylulose + ATP = D-xylulose 5-phosphate + ADP + H(+)</text>
        <dbReference type="Rhea" id="RHEA:10964"/>
        <dbReference type="ChEBI" id="CHEBI:15378"/>
        <dbReference type="ChEBI" id="CHEBI:17140"/>
        <dbReference type="ChEBI" id="CHEBI:30616"/>
        <dbReference type="ChEBI" id="CHEBI:57737"/>
        <dbReference type="ChEBI" id="CHEBI:456216"/>
        <dbReference type="EC" id="2.7.1.17"/>
    </reaction>
</comment>
<proteinExistence type="inferred from homology"/>
<dbReference type="Pfam" id="PF02782">
    <property type="entry name" value="FGGY_C"/>
    <property type="match status" value="1"/>
</dbReference>
<dbReference type="eggNOG" id="COG1070">
    <property type="taxonomic scope" value="Bacteria"/>
</dbReference>
<keyword evidence="2 9" id="KW-0859">Xylose metabolism</keyword>
<dbReference type="InterPro" id="IPR006000">
    <property type="entry name" value="Xylulokinase"/>
</dbReference>
<evidence type="ECO:0000256" key="9">
    <source>
        <dbReference type="RuleBase" id="RU364073"/>
    </source>
</evidence>
<dbReference type="OrthoDB" id="9805576at2"/>
<dbReference type="STRING" id="649638.Trad_0995"/>
<evidence type="ECO:0000259" key="11">
    <source>
        <dbReference type="Pfam" id="PF02782"/>
    </source>
</evidence>
<dbReference type="InterPro" id="IPR018483">
    <property type="entry name" value="Carb_kinase_FGGY_CS"/>
</dbReference>
<evidence type="ECO:0000256" key="7">
    <source>
        <dbReference type="ARBA" id="ARBA00023277"/>
    </source>
</evidence>
<dbReference type="KEGG" id="tra:Trad_0995"/>
<keyword evidence="5 8" id="KW-0418">Kinase</keyword>
<dbReference type="RefSeq" id="WP_013177494.1">
    <property type="nucleotide sequence ID" value="NC_014221.1"/>
</dbReference>
<evidence type="ECO:0000256" key="1">
    <source>
        <dbReference type="ARBA" id="ARBA00009156"/>
    </source>
</evidence>
<keyword evidence="6 9" id="KW-0067">ATP-binding</keyword>
<dbReference type="GO" id="GO:0042732">
    <property type="term" value="P:D-xylose metabolic process"/>
    <property type="evidence" value="ECO:0007669"/>
    <property type="project" value="UniProtKB-KW"/>
</dbReference>